<dbReference type="EMBL" id="JAIWOZ010000002">
    <property type="protein sequence ID" value="KAH6608516.1"/>
    <property type="molecule type" value="Genomic_DNA"/>
</dbReference>
<keyword evidence="1" id="KW-0732">Signal</keyword>
<protein>
    <submittedName>
        <fullName evidence="2">Cell wall mannoprotein 1</fullName>
    </submittedName>
</protein>
<proteinExistence type="predicted"/>
<evidence type="ECO:0000313" key="3">
    <source>
        <dbReference type="Proteomes" id="UP000827724"/>
    </source>
</evidence>
<feature type="signal peptide" evidence="1">
    <location>
        <begin position="1"/>
        <end position="19"/>
    </location>
</feature>
<dbReference type="PANTHER" id="PTHR38123:SF4">
    <property type="entry name" value="CELL WALL GALACTOMANNOPROTEIN, PUTATIVE (AFU_ORTHOLOGUE AFUA_4G00870)-RELATED"/>
    <property type="match status" value="1"/>
</dbReference>
<dbReference type="GO" id="GO:0005576">
    <property type="term" value="C:extracellular region"/>
    <property type="evidence" value="ECO:0007669"/>
    <property type="project" value="TreeGrafter"/>
</dbReference>
<comment type="caution">
    <text evidence="2">The sequence shown here is derived from an EMBL/GenBank/DDBJ whole genome shotgun (WGS) entry which is preliminary data.</text>
</comment>
<keyword evidence="3" id="KW-1185">Reference proteome</keyword>
<dbReference type="Gene3D" id="1.20.1280.140">
    <property type="match status" value="1"/>
</dbReference>
<dbReference type="InterPro" id="IPR021054">
    <property type="entry name" value="Cell_wall_mannoprotein_1"/>
</dbReference>
<dbReference type="Proteomes" id="UP000827724">
    <property type="component" value="Unassembled WGS sequence"/>
</dbReference>
<sequence length="173" mass="17944">MKFRLLPLFTLLASVLADADPNPILTALNTIATDTVGLNKTVSSFGGSPLTLLQITVESAKLLADIKAGTGTANAAANLTLGQTIEIATATLGLATDVNQTIASIIAAKPSFDKLLVVDPVILLNLKLEQDAARDFGAAVVAKVPEALQAIAQSLTQRIDDSFAEGLAAYEAW</sequence>
<organism evidence="2 3">
    <name type="scientific">Trichoderma cornu-damae</name>
    <dbReference type="NCBI Taxonomy" id="654480"/>
    <lineage>
        <taxon>Eukaryota</taxon>
        <taxon>Fungi</taxon>
        <taxon>Dikarya</taxon>
        <taxon>Ascomycota</taxon>
        <taxon>Pezizomycotina</taxon>
        <taxon>Sordariomycetes</taxon>
        <taxon>Hypocreomycetidae</taxon>
        <taxon>Hypocreales</taxon>
        <taxon>Hypocreaceae</taxon>
        <taxon>Trichoderma</taxon>
    </lineage>
</organism>
<dbReference type="PANTHER" id="PTHR38123">
    <property type="entry name" value="CELL WALL SERINE-THREONINE-RICH GALACTOMANNOPROTEIN MP1 (AFU_ORTHOLOGUE AFUA_4G03240)"/>
    <property type="match status" value="1"/>
</dbReference>
<evidence type="ECO:0000313" key="2">
    <source>
        <dbReference type="EMBL" id="KAH6608516.1"/>
    </source>
</evidence>
<dbReference type="Pfam" id="PF12296">
    <property type="entry name" value="HsbA"/>
    <property type="match status" value="1"/>
</dbReference>
<evidence type="ECO:0000256" key="1">
    <source>
        <dbReference type="SAM" id="SignalP"/>
    </source>
</evidence>
<dbReference type="OrthoDB" id="2422134at2759"/>
<feature type="chain" id="PRO_5040255081" evidence="1">
    <location>
        <begin position="20"/>
        <end position="173"/>
    </location>
</feature>
<accession>A0A9P8QLI6</accession>
<reference evidence="2" key="1">
    <citation type="submission" date="2021-08" db="EMBL/GenBank/DDBJ databases">
        <title>Chromosome-Level Trichoderma cornu-damae using Hi-C Data.</title>
        <authorList>
            <person name="Kim C.S."/>
        </authorList>
    </citation>
    <scope>NUCLEOTIDE SEQUENCE</scope>
    <source>
        <strain evidence="2">KA19-0412C</strain>
    </source>
</reference>
<gene>
    <name evidence="2" type="ORF">Trco_001862</name>
</gene>
<name>A0A9P8QLI6_9HYPO</name>
<dbReference type="AlphaFoldDB" id="A0A9P8QLI6"/>